<gene>
    <name evidence="2" type="ORF">DDZ44_02980</name>
</gene>
<dbReference type="STRING" id="378794.GCA_001570625_02179"/>
<evidence type="ECO:0000313" key="3">
    <source>
        <dbReference type="Proteomes" id="UP000263273"/>
    </source>
</evidence>
<organism evidence="2 3">
    <name type="scientific">Syntrophomonas wolfei</name>
    <dbReference type="NCBI Taxonomy" id="863"/>
    <lineage>
        <taxon>Bacteria</taxon>
        <taxon>Bacillati</taxon>
        <taxon>Bacillota</taxon>
        <taxon>Clostridia</taxon>
        <taxon>Eubacteriales</taxon>
        <taxon>Syntrophomonadaceae</taxon>
        <taxon>Syntrophomonas</taxon>
    </lineage>
</organism>
<feature type="domain" description="Dinitrogenase iron-molybdenum cofactor biosynthesis" evidence="1">
    <location>
        <begin position="16"/>
        <end position="104"/>
    </location>
</feature>
<protein>
    <submittedName>
        <fullName evidence="2">Dinitrogenase iron-molybdenum cofactor biosynthesis protein</fullName>
    </submittedName>
</protein>
<dbReference type="PANTHER" id="PTHR42983:SF1">
    <property type="entry name" value="IRON-MOLYBDENUM PROTEIN"/>
    <property type="match status" value="1"/>
</dbReference>
<name>A0A354YUN3_9FIRM</name>
<sequence length="117" mass="12265">MPKKIAVCSADSSPSSPVDGRFGRCKCFMLWDPETRQYESLANTGPEAEHGAGTGAVQALIQNNVGMVISQRVGPKAYAALKEAGIKVFAGAGGKTVEAARQSYEAGELHELLTPNA</sequence>
<dbReference type="AlphaFoldDB" id="A0A354YUN3"/>
<accession>A0A354YUN3</accession>
<evidence type="ECO:0000313" key="2">
    <source>
        <dbReference type="EMBL" id="HBK52889.1"/>
    </source>
</evidence>
<dbReference type="EMBL" id="DNZF01000061">
    <property type="protein sequence ID" value="HBK52889.1"/>
    <property type="molecule type" value="Genomic_DNA"/>
</dbReference>
<dbReference type="RefSeq" id="WP_276623997.1">
    <property type="nucleotide sequence ID" value="NZ_DCDX01000020.1"/>
</dbReference>
<dbReference type="InterPro" id="IPR003731">
    <property type="entry name" value="Di-Nase_FeMo-co_biosynth"/>
</dbReference>
<dbReference type="Pfam" id="PF02579">
    <property type="entry name" value="Nitro_FeMo-Co"/>
    <property type="match status" value="1"/>
</dbReference>
<dbReference type="Gene3D" id="3.30.420.130">
    <property type="entry name" value="Dinitrogenase iron-molybdenum cofactor biosynthesis domain"/>
    <property type="match status" value="1"/>
</dbReference>
<reference evidence="2 3" key="1">
    <citation type="journal article" date="2018" name="Nat. Biotechnol.">
        <title>A standardized bacterial taxonomy based on genome phylogeny substantially revises the tree of life.</title>
        <authorList>
            <person name="Parks D.H."/>
            <person name="Chuvochina M."/>
            <person name="Waite D.W."/>
            <person name="Rinke C."/>
            <person name="Skarshewski A."/>
            <person name="Chaumeil P.A."/>
            <person name="Hugenholtz P."/>
        </authorList>
    </citation>
    <scope>NUCLEOTIDE SEQUENCE [LARGE SCALE GENOMIC DNA]</scope>
    <source>
        <strain evidence="2">UBA10948</strain>
    </source>
</reference>
<comment type="caution">
    <text evidence="2">The sequence shown here is derived from an EMBL/GenBank/DDBJ whole genome shotgun (WGS) entry which is preliminary data.</text>
</comment>
<dbReference type="InterPro" id="IPR036105">
    <property type="entry name" value="DiNase_FeMo-co_biosyn_sf"/>
</dbReference>
<dbReference type="PANTHER" id="PTHR42983">
    <property type="entry name" value="DINITROGENASE IRON-MOLYBDENUM COFACTOR PROTEIN-RELATED"/>
    <property type="match status" value="1"/>
</dbReference>
<evidence type="ECO:0000259" key="1">
    <source>
        <dbReference type="Pfam" id="PF02579"/>
    </source>
</evidence>
<dbReference type="SUPFAM" id="SSF53146">
    <property type="entry name" value="Nitrogenase accessory factor-like"/>
    <property type="match status" value="1"/>
</dbReference>
<dbReference type="Proteomes" id="UP000263273">
    <property type="component" value="Unassembled WGS sequence"/>
</dbReference>
<proteinExistence type="predicted"/>